<gene>
    <name evidence="3" type="ORF">C2G38_2201476</name>
</gene>
<evidence type="ECO:0000256" key="1">
    <source>
        <dbReference type="SAM" id="Coils"/>
    </source>
</evidence>
<organism evidence="3 4">
    <name type="scientific">Gigaspora rosea</name>
    <dbReference type="NCBI Taxonomy" id="44941"/>
    <lineage>
        <taxon>Eukaryota</taxon>
        <taxon>Fungi</taxon>
        <taxon>Fungi incertae sedis</taxon>
        <taxon>Mucoromycota</taxon>
        <taxon>Glomeromycotina</taxon>
        <taxon>Glomeromycetes</taxon>
        <taxon>Diversisporales</taxon>
        <taxon>Gigasporaceae</taxon>
        <taxon>Gigaspora</taxon>
    </lineage>
</organism>
<feature type="coiled-coil region" evidence="1">
    <location>
        <begin position="55"/>
        <end position="121"/>
    </location>
</feature>
<keyword evidence="4" id="KW-1185">Reference proteome</keyword>
<dbReference type="EMBL" id="QKWP01001055">
    <property type="protein sequence ID" value="RIB12151.1"/>
    <property type="molecule type" value="Genomic_DNA"/>
</dbReference>
<name>A0A397URB4_9GLOM</name>
<protein>
    <submittedName>
        <fullName evidence="3">Uncharacterized protein</fullName>
    </submittedName>
</protein>
<evidence type="ECO:0000313" key="3">
    <source>
        <dbReference type="EMBL" id="RIB12151.1"/>
    </source>
</evidence>
<sequence>MKEVTKKPKEQQKRTKDGEKERVVQYLKKAILTNAEASQESSLSNKNKILKNAEVTKVSKERDQLRQDLTNLKTEQSKEKERLEKLLWETYQKLVKANKEKNRLQGLLDQEQQKKEQARLVLRGGPCFSFLSNKRTVSKTKKL</sequence>
<dbReference type="Proteomes" id="UP000266673">
    <property type="component" value="Unassembled WGS sequence"/>
</dbReference>
<keyword evidence="1" id="KW-0175">Coiled coil</keyword>
<evidence type="ECO:0000256" key="2">
    <source>
        <dbReference type="SAM" id="MobiDB-lite"/>
    </source>
</evidence>
<accession>A0A397URB4</accession>
<dbReference type="AlphaFoldDB" id="A0A397URB4"/>
<evidence type="ECO:0000313" key="4">
    <source>
        <dbReference type="Proteomes" id="UP000266673"/>
    </source>
</evidence>
<comment type="caution">
    <text evidence="3">The sequence shown here is derived from an EMBL/GenBank/DDBJ whole genome shotgun (WGS) entry which is preliminary data.</text>
</comment>
<reference evidence="3 4" key="1">
    <citation type="submission" date="2018-06" db="EMBL/GenBank/DDBJ databases">
        <title>Comparative genomics reveals the genomic features of Rhizophagus irregularis, R. cerebriforme, R. diaphanum and Gigaspora rosea, and their symbiotic lifestyle signature.</title>
        <authorList>
            <person name="Morin E."/>
            <person name="San Clemente H."/>
            <person name="Chen E.C.H."/>
            <person name="De La Providencia I."/>
            <person name="Hainaut M."/>
            <person name="Kuo A."/>
            <person name="Kohler A."/>
            <person name="Murat C."/>
            <person name="Tang N."/>
            <person name="Roy S."/>
            <person name="Loubradou J."/>
            <person name="Henrissat B."/>
            <person name="Grigoriev I.V."/>
            <person name="Corradi N."/>
            <person name="Roux C."/>
            <person name="Martin F.M."/>
        </authorList>
    </citation>
    <scope>NUCLEOTIDE SEQUENCE [LARGE SCALE GENOMIC DNA]</scope>
    <source>
        <strain evidence="3 4">DAOM 194757</strain>
    </source>
</reference>
<proteinExistence type="predicted"/>
<feature type="region of interest" description="Disordered" evidence="2">
    <location>
        <begin position="1"/>
        <end position="20"/>
    </location>
</feature>